<evidence type="ECO:0000313" key="1">
    <source>
        <dbReference type="EMBL" id="CAK9274987.1"/>
    </source>
</evidence>
<dbReference type="EMBL" id="OZ020101">
    <property type="protein sequence ID" value="CAK9274987.1"/>
    <property type="molecule type" value="Genomic_DNA"/>
</dbReference>
<evidence type="ECO:0000313" key="2">
    <source>
        <dbReference type="Proteomes" id="UP001497444"/>
    </source>
</evidence>
<reference evidence="1" key="1">
    <citation type="submission" date="2024-02" db="EMBL/GenBank/DDBJ databases">
        <authorList>
            <consortium name="ELIXIR-Norway"/>
            <consortium name="Elixir Norway"/>
        </authorList>
    </citation>
    <scope>NUCLEOTIDE SEQUENCE</scope>
</reference>
<protein>
    <submittedName>
        <fullName evidence="1">Uncharacterized protein</fullName>
    </submittedName>
</protein>
<organism evidence="1 2">
    <name type="scientific">Sphagnum jensenii</name>
    <dbReference type="NCBI Taxonomy" id="128206"/>
    <lineage>
        <taxon>Eukaryota</taxon>
        <taxon>Viridiplantae</taxon>
        <taxon>Streptophyta</taxon>
        <taxon>Embryophyta</taxon>
        <taxon>Bryophyta</taxon>
        <taxon>Sphagnophytina</taxon>
        <taxon>Sphagnopsida</taxon>
        <taxon>Sphagnales</taxon>
        <taxon>Sphagnaceae</taxon>
        <taxon>Sphagnum</taxon>
    </lineage>
</organism>
<sequence>MVWVSPSHHSINHKPASTLVWIDLSGETWRNQPGGLSLDKVAPLDFTQPEDPNGGWQLFGSLAMGSLTRVSPFEATSGCTLGAYTTV</sequence>
<keyword evidence="2" id="KW-1185">Reference proteome</keyword>
<dbReference type="Proteomes" id="UP001497444">
    <property type="component" value="Chromosome 6"/>
</dbReference>
<accession>A0ABP0X7A4</accession>
<name>A0ABP0X7A4_9BRYO</name>
<gene>
    <name evidence="1" type="ORF">CSSPJE1EN1_LOCUS20465</name>
</gene>
<proteinExistence type="predicted"/>